<accession>A0A5B0LQJ5</accession>
<evidence type="ECO:0000313" key="3">
    <source>
        <dbReference type="Proteomes" id="UP000324748"/>
    </source>
</evidence>
<feature type="compositionally biased region" description="Low complexity" evidence="1">
    <location>
        <begin position="112"/>
        <end position="131"/>
    </location>
</feature>
<dbReference type="AlphaFoldDB" id="A0A5B0LQJ5"/>
<evidence type="ECO:0000313" key="2">
    <source>
        <dbReference type="EMBL" id="KAA1066356.1"/>
    </source>
</evidence>
<dbReference type="Proteomes" id="UP000324748">
    <property type="component" value="Unassembled WGS sequence"/>
</dbReference>
<sequence>MTSIAENHSPSITFAGGSADFPIVIADDPAKSPTQAISPVTAQKSANKTVEKKSPEKGPKALRSDVLAASSARMKDSAVLLFHPDTCFPMKSISRTTTALRYRQSHRLRPLSTIVTKKSRSRSSTTSKVSL</sequence>
<proteinExistence type="predicted"/>
<feature type="compositionally biased region" description="Basic and acidic residues" evidence="1">
    <location>
        <begin position="49"/>
        <end position="62"/>
    </location>
</feature>
<reference evidence="2 3" key="1">
    <citation type="submission" date="2019-05" db="EMBL/GenBank/DDBJ databases">
        <title>Emergence of the Ug99 lineage of the wheat stem rust pathogen through somatic hybridization.</title>
        <authorList>
            <person name="Li F."/>
            <person name="Upadhyaya N.M."/>
            <person name="Sperschneider J."/>
            <person name="Matny O."/>
            <person name="Nguyen-Phuc H."/>
            <person name="Mago R."/>
            <person name="Raley C."/>
            <person name="Miller M.E."/>
            <person name="Silverstein K.A.T."/>
            <person name="Henningsen E."/>
            <person name="Hirsch C.D."/>
            <person name="Visser B."/>
            <person name="Pretorius Z.A."/>
            <person name="Steffenson B.J."/>
            <person name="Schwessinger B."/>
            <person name="Dodds P.N."/>
            <person name="Figueroa M."/>
        </authorList>
    </citation>
    <scope>NUCLEOTIDE SEQUENCE [LARGE SCALE GENOMIC DNA]</scope>
    <source>
        <strain evidence="2">21-0</strain>
    </source>
</reference>
<gene>
    <name evidence="2" type="ORF">PGT21_029094</name>
</gene>
<feature type="region of interest" description="Disordered" evidence="1">
    <location>
        <begin position="111"/>
        <end position="131"/>
    </location>
</feature>
<organism evidence="2 3">
    <name type="scientific">Puccinia graminis f. sp. tritici</name>
    <dbReference type="NCBI Taxonomy" id="56615"/>
    <lineage>
        <taxon>Eukaryota</taxon>
        <taxon>Fungi</taxon>
        <taxon>Dikarya</taxon>
        <taxon>Basidiomycota</taxon>
        <taxon>Pucciniomycotina</taxon>
        <taxon>Pucciniomycetes</taxon>
        <taxon>Pucciniales</taxon>
        <taxon>Pucciniaceae</taxon>
        <taxon>Puccinia</taxon>
    </lineage>
</organism>
<name>A0A5B0LQJ5_PUCGR</name>
<protein>
    <submittedName>
        <fullName evidence="2">Uncharacterized protein</fullName>
    </submittedName>
</protein>
<keyword evidence="3" id="KW-1185">Reference proteome</keyword>
<evidence type="ECO:0000256" key="1">
    <source>
        <dbReference type="SAM" id="MobiDB-lite"/>
    </source>
</evidence>
<feature type="region of interest" description="Disordered" evidence="1">
    <location>
        <begin position="30"/>
        <end position="62"/>
    </location>
</feature>
<feature type="compositionally biased region" description="Polar residues" evidence="1">
    <location>
        <begin position="32"/>
        <end position="48"/>
    </location>
</feature>
<dbReference type="EMBL" id="VSWC01000196">
    <property type="protein sequence ID" value="KAA1066356.1"/>
    <property type="molecule type" value="Genomic_DNA"/>
</dbReference>
<comment type="caution">
    <text evidence="2">The sequence shown here is derived from an EMBL/GenBank/DDBJ whole genome shotgun (WGS) entry which is preliminary data.</text>
</comment>